<keyword evidence="4" id="KW-1185">Reference proteome</keyword>
<comment type="caution">
    <text evidence="3">The sequence shown here is derived from an EMBL/GenBank/DDBJ whole genome shotgun (WGS) entry which is preliminary data.</text>
</comment>
<evidence type="ECO:0000313" key="4">
    <source>
        <dbReference type="Proteomes" id="UP000481861"/>
    </source>
</evidence>
<comment type="cofactor">
    <cofactor evidence="1">
        <name>heme</name>
        <dbReference type="ChEBI" id="CHEBI:30413"/>
    </cofactor>
</comment>
<dbReference type="GO" id="GO:0020037">
    <property type="term" value="F:heme binding"/>
    <property type="evidence" value="ECO:0007669"/>
    <property type="project" value="InterPro"/>
</dbReference>
<dbReference type="PANTHER" id="PTHR24305:SF226">
    <property type="entry name" value="CYTOCHROME P450 MONOOXYGENASE"/>
    <property type="match status" value="1"/>
</dbReference>
<dbReference type="SUPFAM" id="SSF48264">
    <property type="entry name" value="Cytochrome P450"/>
    <property type="match status" value="1"/>
</dbReference>
<accession>A0A7C8M8Z0</accession>
<dbReference type="EMBL" id="JAADJZ010000017">
    <property type="protein sequence ID" value="KAF2869203.1"/>
    <property type="molecule type" value="Genomic_DNA"/>
</dbReference>
<dbReference type="Proteomes" id="UP000481861">
    <property type="component" value="Unassembled WGS sequence"/>
</dbReference>
<feature type="compositionally biased region" description="Polar residues" evidence="2">
    <location>
        <begin position="17"/>
        <end position="30"/>
    </location>
</feature>
<dbReference type="GO" id="GO:0016705">
    <property type="term" value="F:oxidoreductase activity, acting on paired donors, with incorporation or reduction of molecular oxygen"/>
    <property type="evidence" value="ECO:0007669"/>
    <property type="project" value="InterPro"/>
</dbReference>
<gene>
    <name evidence="3" type="ORF">BDV95DRAFT_609433</name>
</gene>
<dbReference type="Pfam" id="PF00067">
    <property type="entry name" value="p450"/>
    <property type="match status" value="1"/>
</dbReference>
<dbReference type="AlphaFoldDB" id="A0A7C8M8Z0"/>
<dbReference type="GO" id="GO:0004497">
    <property type="term" value="F:monooxygenase activity"/>
    <property type="evidence" value="ECO:0007669"/>
    <property type="project" value="InterPro"/>
</dbReference>
<sequence length="168" mass="18514">MQQVSIGYKLSDRPSRNTRPSSPTDIRSTLSSQADFVQGPKLSACKYLRACIDEALRLCHPIPGGAVIAGPTYPAGTVVGCAAWAMGRDEAVYRDWNLFPPERWMPSSHAESPTSEADVKELKKDFHPFSMGAMNCAGQTLPLLELMLVGAKTVWGTDFRLAPRYHCW</sequence>
<name>A0A7C8M8Z0_9PLEO</name>
<keyword evidence="1" id="KW-0349">Heme</keyword>
<keyword evidence="1" id="KW-0408">Iron</keyword>
<evidence type="ECO:0000256" key="2">
    <source>
        <dbReference type="SAM" id="MobiDB-lite"/>
    </source>
</evidence>
<dbReference type="Gene3D" id="1.10.630.10">
    <property type="entry name" value="Cytochrome P450"/>
    <property type="match status" value="1"/>
</dbReference>
<feature type="binding site" description="axial binding residue" evidence="1">
    <location>
        <position position="136"/>
    </location>
    <ligand>
        <name>heme</name>
        <dbReference type="ChEBI" id="CHEBI:30413"/>
    </ligand>
    <ligandPart>
        <name>Fe</name>
        <dbReference type="ChEBI" id="CHEBI:18248"/>
    </ligandPart>
</feature>
<dbReference type="GO" id="GO:0005506">
    <property type="term" value="F:iron ion binding"/>
    <property type="evidence" value="ECO:0007669"/>
    <property type="project" value="InterPro"/>
</dbReference>
<keyword evidence="1" id="KW-0479">Metal-binding</keyword>
<protein>
    <submittedName>
        <fullName evidence="3">Cytochrome P450</fullName>
    </submittedName>
</protein>
<dbReference type="InterPro" id="IPR002401">
    <property type="entry name" value="Cyt_P450_E_grp-I"/>
</dbReference>
<dbReference type="OrthoDB" id="1470350at2759"/>
<evidence type="ECO:0000256" key="1">
    <source>
        <dbReference type="PIRSR" id="PIRSR602401-1"/>
    </source>
</evidence>
<dbReference type="PANTHER" id="PTHR24305">
    <property type="entry name" value="CYTOCHROME P450"/>
    <property type="match status" value="1"/>
</dbReference>
<feature type="region of interest" description="Disordered" evidence="2">
    <location>
        <begin position="1"/>
        <end position="30"/>
    </location>
</feature>
<dbReference type="InterPro" id="IPR050121">
    <property type="entry name" value="Cytochrome_P450_monoxygenase"/>
</dbReference>
<dbReference type="InterPro" id="IPR036396">
    <property type="entry name" value="Cyt_P450_sf"/>
</dbReference>
<dbReference type="InterPro" id="IPR001128">
    <property type="entry name" value="Cyt_P450"/>
</dbReference>
<organism evidence="3 4">
    <name type="scientific">Massariosphaeria phaeospora</name>
    <dbReference type="NCBI Taxonomy" id="100035"/>
    <lineage>
        <taxon>Eukaryota</taxon>
        <taxon>Fungi</taxon>
        <taxon>Dikarya</taxon>
        <taxon>Ascomycota</taxon>
        <taxon>Pezizomycotina</taxon>
        <taxon>Dothideomycetes</taxon>
        <taxon>Pleosporomycetidae</taxon>
        <taxon>Pleosporales</taxon>
        <taxon>Pleosporales incertae sedis</taxon>
        <taxon>Massariosphaeria</taxon>
    </lineage>
</organism>
<evidence type="ECO:0000313" key="3">
    <source>
        <dbReference type="EMBL" id="KAF2869203.1"/>
    </source>
</evidence>
<reference evidence="3 4" key="1">
    <citation type="submission" date="2020-01" db="EMBL/GenBank/DDBJ databases">
        <authorList>
            <consortium name="DOE Joint Genome Institute"/>
            <person name="Haridas S."/>
            <person name="Albert R."/>
            <person name="Binder M."/>
            <person name="Bloem J."/>
            <person name="Labutti K."/>
            <person name="Salamov A."/>
            <person name="Andreopoulos B."/>
            <person name="Baker S.E."/>
            <person name="Barry K."/>
            <person name="Bills G."/>
            <person name="Bluhm B.H."/>
            <person name="Cannon C."/>
            <person name="Castanera R."/>
            <person name="Culley D.E."/>
            <person name="Daum C."/>
            <person name="Ezra D."/>
            <person name="Gonzalez J.B."/>
            <person name="Henrissat B."/>
            <person name="Kuo A."/>
            <person name="Liang C."/>
            <person name="Lipzen A."/>
            <person name="Lutzoni F."/>
            <person name="Magnuson J."/>
            <person name="Mondo S."/>
            <person name="Nolan M."/>
            <person name="Ohm R."/>
            <person name="Pangilinan J."/>
            <person name="Park H.-J.H."/>
            <person name="Ramirez L."/>
            <person name="Alfaro M."/>
            <person name="Sun H."/>
            <person name="Tritt A."/>
            <person name="Yoshinaga Y."/>
            <person name="Zwiers L.-H.L."/>
            <person name="Turgeon B.G."/>
            <person name="Goodwin S.B."/>
            <person name="Spatafora J.W."/>
            <person name="Crous P.W."/>
            <person name="Grigoriev I.V."/>
        </authorList>
    </citation>
    <scope>NUCLEOTIDE SEQUENCE [LARGE SCALE GENOMIC DNA]</scope>
    <source>
        <strain evidence="3 4">CBS 611.86</strain>
    </source>
</reference>
<dbReference type="PRINTS" id="PR00463">
    <property type="entry name" value="EP450I"/>
</dbReference>
<proteinExistence type="predicted"/>